<evidence type="ECO:0000313" key="3">
    <source>
        <dbReference type="Proteomes" id="UP000244090"/>
    </source>
</evidence>
<dbReference type="Proteomes" id="UP000244090">
    <property type="component" value="Unassembled WGS sequence"/>
</dbReference>
<protein>
    <submittedName>
        <fullName evidence="2">Uncharacterized protein</fullName>
    </submittedName>
</protein>
<name>A0A2T6BYH9_9FLAO</name>
<feature type="signal peptide" evidence="1">
    <location>
        <begin position="1"/>
        <end position="41"/>
    </location>
</feature>
<keyword evidence="1" id="KW-0732">Signal</keyword>
<dbReference type="EMBL" id="QBKT01000005">
    <property type="protein sequence ID" value="PTX61150.1"/>
    <property type="molecule type" value="Genomic_DNA"/>
</dbReference>
<reference evidence="2 3" key="1">
    <citation type="submission" date="2018-04" db="EMBL/GenBank/DDBJ databases">
        <title>Genomic Encyclopedia of Archaeal and Bacterial Type Strains, Phase II (KMG-II): from individual species to whole genera.</title>
        <authorList>
            <person name="Goeker M."/>
        </authorList>
    </citation>
    <scope>NUCLEOTIDE SEQUENCE [LARGE SCALE GENOMIC DNA]</scope>
    <source>
        <strain evidence="2 3">DSM 25731</strain>
    </source>
</reference>
<evidence type="ECO:0000256" key="1">
    <source>
        <dbReference type="SAM" id="SignalP"/>
    </source>
</evidence>
<keyword evidence="3" id="KW-1185">Reference proteome</keyword>
<comment type="caution">
    <text evidence="2">The sequence shown here is derived from an EMBL/GenBank/DDBJ whole genome shotgun (WGS) entry which is preliminary data.</text>
</comment>
<organism evidence="2 3">
    <name type="scientific">Kordia periserrulae</name>
    <dbReference type="NCBI Taxonomy" id="701523"/>
    <lineage>
        <taxon>Bacteria</taxon>
        <taxon>Pseudomonadati</taxon>
        <taxon>Bacteroidota</taxon>
        <taxon>Flavobacteriia</taxon>
        <taxon>Flavobacteriales</taxon>
        <taxon>Flavobacteriaceae</taxon>
        <taxon>Kordia</taxon>
    </lineage>
</organism>
<feature type="chain" id="PRO_5015531534" evidence="1">
    <location>
        <begin position="42"/>
        <end position="194"/>
    </location>
</feature>
<accession>A0A2T6BYH9</accession>
<proteinExistence type="predicted"/>
<dbReference type="AlphaFoldDB" id="A0A2T6BYH9"/>
<sequence length="194" mass="22816">MSSQYYLKYDVINNKKLKIIMKNYIKLLVPAIILSTSISFAQNNLKDSEIVRTNVTEYEIVEKAVNSEVRIYEDTKAVYPVAFENDDKYDLNQKRLIVAPALETTFKLDMDRDSNYEREITIKYVKPENFNYDFMLTRSGLNVWCTENGMKVKEIHRIESDNKKKKVSMLTTKGMYNIIMSNNNVYEIEVIDMK</sequence>
<evidence type="ECO:0000313" key="2">
    <source>
        <dbReference type="EMBL" id="PTX61150.1"/>
    </source>
</evidence>
<gene>
    <name evidence="2" type="ORF">C8N46_105307</name>
</gene>